<sequence length="195" mass="22024">MNIQDCREITQPDVFSTAERANPDVTSVSQSPQFPFLIRRDGTWLYRGSPIKRKAMLCFFSSMLTRDCDGEYWLKTPTEYGKIQVEDVPFIAVELSFKGTCGRNQALCFRTNMDEIICVGPQHPIVCDWDKPTEGHGAIPYVHLRNGDGNFPIYARISRSVLFELAALAVSGHVNGVPCLGVWSQDRFFPLSRQT</sequence>
<organism evidence="3 4">
    <name type="scientific">Swingsia samuiensis</name>
    <dbReference type="NCBI Taxonomy" id="1293412"/>
    <lineage>
        <taxon>Bacteria</taxon>
        <taxon>Pseudomonadati</taxon>
        <taxon>Pseudomonadota</taxon>
        <taxon>Alphaproteobacteria</taxon>
        <taxon>Acetobacterales</taxon>
        <taxon>Acetobacteraceae</taxon>
        <taxon>Swingsia</taxon>
    </lineage>
</organism>
<dbReference type="InterPro" id="IPR048341">
    <property type="entry name" value="DUF1285_N"/>
</dbReference>
<feature type="domain" description="DUF1285" evidence="1">
    <location>
        <begin position="35"/>
        <end position="88"/>
    </location>
</feature>
<dbReference type="AlphaFoldDB" id="A0A4Y6UK26"/>
<dbReference type="InterPro" id="IPR048342">
    <property type="entry name" value="DUF1285_C"/>
</dbReference>
<protein>
    <submittedName>
        <fullName evidence="3">DUF1285 domain-containing protein</fullName>
    </submittedName>
</protein>
<dbReference type="Proteomes" id="UP000316313">
    <property type="component" value="Chromosome"/>
</dbReference>
<evidence type="ECO:0000313" key="4">
    <source>
        <dbReference type="Proteomes" id="UP000316313"/>
    </source>
</evidence>
<reference evidence="3 4" key="1">
    <citation type="submission" date="2019-03" db="EMBL/GenBank/DDBJ databases">
        <title>The complete genome sequence of Swingsia samuiensis NBRC107927(T).</title>
        <authorList>
            <person name="Chua K.-O."/>
            <person name="Chan K.-G."/>
            <person name="See-Too W.-S."/>
        </authorList>
    </citation>
    <scope>NUCLEOTIDE SEQUENCE [LARGE SCALE GENOMIC DNA]</scope>
    <source>
        <strain evidence="3 4">AH83</strain>
    </source>
</reference>
<dbReference type="Pfam" id="PF06938">
    <property type="entry name" value="DUF1285_N"/>
    <property type="match status" value="1"/>
</dbReference>
<dbReference type="Gene3D" id="2.30.270.10">
    <property type="entry name" value="duf1285 protein"/>
    <property type="match status" value="1"/>
</dbReference>
<evidence type="ECO:0000259" key="1">
    <source>
        <dbReference type="Pfam" id="PF06938"/>
    </source>
</evidence>
<keyword evidence="4" id="KW-1185">Reference proteome</keyword>
<dbReference type="Gene3D" id="3.10.540.10">
    <property type="entry name" value="duf1285 like domain"/>
    <property type="match status" value="1"/>
</dbReference>
<dbReference type="OrthoDB" id="3078366at2"/>
<gene>
    <name evidence="3" type="ORF">E3D00_01800</name>
</gene>
<name>A0A4Y6UK26_9PROT</name>
<dbReference type="EMBL" id="CP038141">
    <property type="protein sequence ID" value="QDH17943.1"/>
    <property type="molecule type" value="Genomic_DNA"/>
</dbReference>
<dbReference type="InterPro" id="IPR023361">
    <property type="entry name" value="DUF1285_beta_roll_sf"/>
</dbReference>
<feature type="domain" description="DUF1285" evidence="2">
    <location>
        <begin position="89"/>
        <end position="191"/>
    </location>
</feature>
<dbReference type="KEGG" id="ssam:E3D00_01800"/>
<evidence type="ECO:0000259" key="2">
    <source>
        <dbReference type="Pfam" id="PF21028"/>
    </source>
</evidence>
<accession>A0A4Y6UK26</accession>
<proteinExistence type="predicted"/>
<dbReference type="Pfam" id="PF21028">
    <property type="entry name" value="DUF1285_C"/>
    <property type="match status" value="1"/>
</dbReference>
<evidence type="ECO:0000313" key="3">
    <source>
        <dbReference type="EMBL" id="QDH17943.1"/>
    </source>
</evidence>